<gene>
    <name evidence="1" type="ORF">Lsai_1289</name>
</gene>
<dbReference type="PATRIC" id="fig|28087.4.peg.1377"/>
<dbReference type="OrthoDB" id="5638682at2"/>
<sequence length="99" mass="11132">MNTSIEETSIDKPTVEDYSRIMNFIGQNLYSSLVESMEKLPPHFRNQKMICNALSAFLVNVIYQQSSGNSESCQKIFGEITEIIESQLNNIALATKAHS</sequence>
<dbReference type="STRING" id="28087.Lsai_1289"/>
<evidence type="ECO:0000313" key="1">
    <source>
        <dbReference type="EMBL" id="KTD58682.1"/>
    </source>
</evidence>
<evidence type="ECO:0000313" key="2">
    <source>
        <dbReference type="Proteomes" id="UP000054621"/>
    </source>
</evidence>
<reference evidence="1 2" key="1">
    <citation type="submission" date="2015-11" db="EMBL/GenBank/DDBJ databases">
        <title>Genomic analysis of 38 Legionella species identifies large and diverse effector repertoires.</title>
        <authorList>
            <person name="Burstein D."/>
            <person name="Amaro F."/>
            <person name="Zusman T."/>
            <person name="Lifshitz Z."/>
            <person name="Cohen O."/>
            <person name="Gilbert J.A."/>
            <person name="Pupko T."/>
            <person name="Shuman H.A."/>
            <person name="Segal G."/>
        </authorList>
    </citation>
    <scope>NUCLEOTIDE SEQUENCE [LARGE SCALE GENOMIC DNA]</scope>
    <source>
        <strain evidence="1 2">Mt.St.Helens-4</strain>
    </source>
</reference>
<name>A0A0W0YP70_9GAMM</name>
<protein>
    <submittedName>
        <fullName evidence="1">Uncharacterized protein</fullName>
    </submittedName>
</protein>
<dbReference type="Proteomes" id="UP000054621">
    <property type="component" value="Unassembled WGS sequence"/>
</dbReference>
<dbReference type="EMBL" id="LNYV01000013">
    <property type="protein sequence ID" value="KTD58682.1"/>
    <property type="molecule type" value="Genomic_DNA"/>
</dbReference>
<dbReference type="eggNOG" id="ENOG5030ZQC">
    <property type="taxonomic scope" value="Bacteria"/>
</dbReference>
<accession>A0A0W0YP70</accession>
<organism evidence="1 2">
    <name type="scientific">Legionella sainthelensi</name>
    <dbReference type="NCBI Taxonomy" id="28087"/>
    <lineage>
        <taxon>Bacteria</taxon>
        <taxon>Pseudomonadati</taxon>
        <taxon>Pseudomonadota</taxon>
        <taxon>Gammaproteobacteria</taxon>
        <taxon>Legionellales</taxon>
        <taxon>Legionellaceae</taxon>
        <taxon>Legionella</taxon>
    </lineage>
</organism>
<comment type="caution">
    <text evidence="1">The sequence shown here is derived from an EMBL/GenBank/DDBJ whole genome shotgun (WGS) entry which is preliminary data.</text>
</comment>
<dbReference type="RefSeq" id="WP_027272031.1">
    <property type="nucleotide sequence ID" value="NZ_CAAAJE010000022.1"/>
</dbReference>
<proteinExistence type="predicted"/>
<dbReference type="AlphaFoldDB" id="A0A0W0YP70"/>